<dbReference type="AlphaFoldDB" id="A0A7D3VZ32"/>
<keyword evidence="3" id="KW-0223">Dioxygenase</keyword>
<keyword evidence="3" id="KW-0560">Oxidoreductase</keyword>
<dbReference type="Pfam" id="PF00903">
    <property type="entry name" value="Glyoxalase"/>
    <property type="match status" value="1"/>
</dbReference>
<protein>
    <submittedName>
        <fullName evidence="3">Glyoxalase/bleomycin resistance protein/dioxygenase</fullName>
    </submittedName>
</protein>
<evidence type="ECO:0000256" key="1">
    <source>
        <dbReference type="ARBA" id="ARBA00022723"/>
    </source>
</evidence>
<dbReference type="InterPro" id="IPR029068">
    <property type="entry name" value="Glyas_Bleomycin-R_OHBP_Dase"/>
</dbReference>
<keyword evidence="4" id="KW-1185">Reference proteome</keyword>
<keyword evidence="1" id="KW-0479">Metal-binding</keyword>
<proteinExistence type="predicted"/>
<dbReference type="Proteomes" id="UP000501240">
    <property type="component" value="Chromosome"/>
</dbReference>
<dbReference type="CDD" id="cd08353">
    <property type="entry name" value="VOC_like"/>
    <property type="match status" value="1"/>
</dbReference>
<dbReference type="PANTHER" id="PTHR43048">
    <property type="entry name" value="METHYLMALONYL-COA EPIMERASE"/>
    <property type="match status" value="1"/>
</dbReference>
<dbReference type="PANTHER" id="PTHR43048:SF5">
    <property type="entry name" value="BLR5325 PROTEIN"/>
    <property type="match status" value="1"/>
</dbReference>
<name>A0A7D3VZ32_ACTVE</name>
<dbReference type="PROSITE" id="PS51819">
    <property type="entry name" value="VOC"/>
    <property type="match status" value="1"/>
</dbReference>
<evidence type="ECO:0000313" key="3">
    <source>
        <dbReference type="EMBL" id="QKG22471.1"/>
    </source>
</evidence>
<dbReference type="Gene3D" id="3.10.180.10">
    <property type="entry name" value="2,3-Dihydroxybiphenyl 1,2-Dioxygenase, domain 1"/>
    <property type="match status" value="1"/>
</dbReference>
<dbReference type="GO" id="GO:0051213">
    <property type="term" value="F:dioxygenase activity"/>
    <property type="evidence" value="ECO:0007669"/>
    <property type="project" value="UniProtKB-KW"/>
</dbReference>
<organism evidence="3 4">
    <name type="scientific">Actinomadura verrucosospora</name>
    <dbReference type="NCBI Taxonomy" id="46165"/>
    <lineage>
        <taxon>Bacteria</taxon>
        <taxon>Bacillati</taxon>
        <taxon>Actinomycetota</taxon>
        <taxon>Actinomycetes</taxon>
        <taxon>Streptosporangiales</taxon>
        <taxon>Thermomonosporaceae</taxon>
        <taxon>Actinomadura</taxon>
    </lineage>
</organism>
<dbReference type="GO" id="GO:0004493">
    <property type="term" value="F:methylmalonyl-CoA epimerase activity"/>
    <property type="evidence" value="ECO:0007669"/>
    <property type="project" value="TreeGrafter"/>
</dbReference>
<evidence type="ECO:0000313" key="4">
    <source>
        <dbReference type="Proteomes" id="UP000501240"/>
    </source>
</evidence>
<sequence length="146" mass="15910">MTIKRMDHVSIVVGDLDAAKAFFAELGMELEGETPVEGPWADQVNGIDGVRVEIAMMRTPDGHGRIELTKFHAPAAFSAEPAVAPPNTLGLRSVMFAVDDIDDVIARLRGHGGELVHEVAQYEDIYRLCYVRGPEGVIVALAEELR</sequence>
<gene>
    <name evidence="3" type="ORF">ACTIVE_4111</name>
</gene>
<feature type="domain" description="VOC" evidence="2">
    <location>
        <begin position="5"/>
        <end position="144"/>
    </location>
</feature>
<accession>A0A7D3VZ32</accession>
<dbReference type="SUPFAM" id="SSF54593">
    <property type="entry name" value="Glyoxalase/Bleomycin resistance protein/Dihydroxybiphenyl dioxygenase"/>
    <property type="match status" value="1"/>
</dbReference>
<dbReference type="InterPro" id="IPR004360">
    <property type="entry name" value="Glyas_Fos-R_dOase_dom"/>
</dbReference>
<dbReference type="EMBL" id="CP053892">
    <property type="protein sequence ID" value="QKG22471.1"/>
    <property type="molecule type" value="Genomic_DNA"/>
</dbReference>
<reference evidence="3 4" key="1">
    <citation type="submission" date="2020-05" db="EMBL/GenBank/DDBJ databases">
        <title>Actinomadura verrucosospora NRRL-B18236 (PFL_A860) Genome sequencing and assembly.</title>
        <authorList>
            <person name="Samborskyy M."/>
        </authorList>
    </citation>
    <scope>NUCLEOTIDE SEQUENCE [LARGE SCALE GENOMIC DNA]</scope>
    <source>
        <strain evidence="3 4">NRRL:B18236</strain>
    </source>
</reference>
<evidence type="ECO:0000259" key="2">
    <source>
        <dbReference type="PROSITE" id="PS51819"/>
    </source>
</evidence>
<dbReference type="GO" id="GO:0046872">
    <property type="term" value="F:metal ion binding"/>
    <property type="evidence" value="ECO:0007669"/>
    <property type="project" value="UniProtKB-KW"/>
</dbReference>
<dbReference type="InterPro" id="IPR037523">
    <property type="entry name" value="VOC_core"/>
</dbReference>
<dbReference type="GO" id="GO:0046491">
    <property type="term" value="P:L-methylmalonyl-CoA metabolic process"/>
    <property type="evidence" value="ECO:0007669"/>
    <property type="project" value="TreeGrafter"/>
</dbReference>
<dbReference type="InterPro" id="IPR051785">
    <property type="entry name" value="MMCE/EMCE_epimerase"/>
</dbReference>